<accession>A0ABU9YW56</accession>
<dbReference type="RefSeq" id="WP_345918700.1">
    <property type="nucleotide sequence ID" value="NZ_JBDIVE010000002.1"/>
</dbReference>
<name>A0ABU9YW56_9RHOO</name>
<dbReference type="EMBL" id="JBDIVE010000002">
    <property type="protein sequence ID" value="MEN3067937.1"/>
    <property type="molecule type" value="Genomic_DNA"/>
</dbReference>
<sequence length="197" mass="21855">MSANSRYEILPGLLLGFHGTDAKIAERVLAGHEHLTPSKNDYDWLGHGIYLWEYSPQRAEDFARQSAKEPKITKGKIETPAVVGVIIDPGLCLNMLEASALEQAALAYEALASNHPDKLPSNKGGADLRQRHLDCAVLQMLHTIRAAENLPSYDTVRGAFWEGDPIYPNAGFRAKNHVQICIRNTDCIKGYFRVISE</sequence>
<gene>
    <name evidence="1" type="ORF">ABDB84_05550</name>
</gene>
<keyword evidence="2" id="KW-1185">Reference proteome</keyword>
<reference evidence="1 2" key="1">
    <citation type="journal article" date="2018" name="Int. J. Syst. Evol. Microbiol.">
        <title>Uliginosibacterium sediminicola sp. nov., isolated from freshwater sediment.</title>
        <authorList>
            <person name="Hwang W.M."/>
            <person name="Kim S.M."/>
            <person name="Kang K."/>
            <person name="Ahn T.Y."/>
        </authorList>
    </citation>
    <scope>NUCLEOTIDE SEQUENCE [LARGE SCALE GENOMIC DNA]</scope>
    <source>
        <strain evidence="1 2">M1-21</strain>
    </source>
</reference>
<comment type="caution">
    <text evidence="1">The sequence shown here is derived from an EMBL/GenBank/DDBJ whole genome shotgun (WGS) entry which is preliminary data.</text>
</comment>
<dbReference type="SUPFAM" id="SSF56399">
    <property type="entry name" value="ADP-ribosylation"/>
    <property type="match status" value="1"/>
</dbReference>
<proteinExistence type="predicted"/>
<evidence type="ECO:0008006" key="3">
    <source>
        <dbReference type="Google" id="ProtNLM"/>
    </source>
</evidence>
<protein>
    <recommendedName>
        <fullName evidence="3">DUF3990 domain-containing protein</fullName>
    </recommendedName>
</protein>
<evidence type="ECO:0000313" key="2">
    <source>
        <dbReference type="Proteomes" id="UP001410394"/>
    </source>
</evidence>
<organism evidence="1 2">
    <name type="scientific">Uliginosibacterium sediminicola</name>
    <dbReference type="NCBI Taxonomy" id="2024550"/>
    <lineage>
        <taxon>Bacteria</taxon>
        <taxon>Pseudomonadati</taxon>
        <taxon>Pseudomonadota</taxon>
        <taxon>Betaproteobacteria</taxon>
        <taxon>Rhodocyclales</taxon>
        <taxon>Zoogloeaceae</taxon>
        <taxon>Uliginosibacterium</taxon>
    </lineage>
</organism>
<dbReference type="Proteomes" id="UP001410394">
    <property type="component" value="Unassembled WGS sequence"/>
</dbReference>
<evidence type="ECO:0000313" key="1">
    <source>
        <dbReference type="EMBL" id="MEN3067937.1"/>
    </source>
</evidence>